<protein>
    <submittedName>
        <fullName evidence="2">Helix-turn-helix domain-containing protein</fullName>
    </submittedName>
</protein>
<dbReference type="SUPFAM" id="SSF46894">
    <property type="entry name" value="C-terminal effector domain of the bipartite response regulators"/>
    <property type="match status" value="1"/>
</dbReference>
<evidence type="ECO:0000313" key="2">
    <source>
        <dbReference type="EMBL" id="MBF4161341.1"/>
    </source>
</evidence>
<sequence>MRVPQPESVIAALGYSRATDRLYHQVLGQSGREMVSIAHALLMTPNELMAQIEPLVIAGLARIEDSRVFVTTPAEATAHLVAESAEAVRATNARLEAVARAIPFLTASNVRPAPGAVTGVEPVDGEISSGGNPVELLTALIRASSGDLLWLRPDQFREPREDAMAEVIAEQVARGRRSRAIYPVRAATEASRTVRMRSAVGEEIRLLPTLPTRLLIIGTTHAILPEPLGYMDEPRSLVRQKGWVEALTAWFELLWSQATPMAEGSTRGTMTDDMRRFLVQELAVGAQDEQIARRLGVSLRTVRRRIAELMRELDAESRFQAGAEAAKRGWL</sequence>
<dbReference type="EMBL" id="JADIVZ010000002">
    <property type="protein sequence ID" value="MBF4161341.1"/>
    <property type="molecule type" value="Genomic_DNA"/>
</dbReference>
<dbReference type="InterPro" id="IPR000792">
    <property type="entry name" value="Tscrpt_reg_LuxR_C"/>
</dbReference>
<organism evidence="2 3">
    <name type="scientific">Nocardioides acrostichi</name>
    <dbReference type="NCBI Taxonomy" id="2784339"/>
    <lineage>
        <taxon>Bacteria</taxon>
        <taxon>Bacillati</taxon>
        <taxon>Actinomycetota</taxon>
        <taxon>Actinomycetes</taxon>
        <taxon>Propionibacteriales</taxon>
        <taxon>Nocardioidaceae</taxon>
        <taxon>Nocardioides</taxon>
    </lineage>
</organism>
<evidence type="ECO:0000313" key="3">
    <source>
        <dbReference type="Proteomes" id="UP000656804"/>
    </source>
</evidence>
<dbReference type="Proteomes" id="UP000656804">
    <property type="component" value="Unassembled WGS sequence"/>
</dbReference>
<dbReference type="InterPro" id="IPR036388">
    <property type="entry name" value="WH-like_DNA-bd_sf"/>
</dbReference>
<reference evidence="2" key="1">
    <citation type="submission" date="2020-11" db="EMBL/GenBank/DDBJ databases">
        <title>Nocardioides sp. CBS4Y-1, whole genome shotgun sequence.</title>
        <authorList>
            <person name="Tuo L."/>
        </authorList>
    </citation>
    <scope>NUCLEOTIDE SEQUENCE</scope>
    <source>
        <strain evidence="2">CBS4Y-1</strain>
    </source>
</reference>
<dbReference type="GO" id="GO:0006355">
    <property type="term" value="P:regulation of DNA-templated transcription"/>
    <property type="evidence" value="ECO:0007669"/>
    <property type="project" value="InterPro"/>
</dbReference>
<keyword evidence="3" id="KW-1185">Reference proteome</keyword>
<proteinExistence type="predicted"/>
<dbReference type="InterPro" id="IPR016032">
    <property type="entry name" value="Sig_transdc_resp-reg_C-effctor"/>
</dbReference>
<dbReference type="SMART" id="SM00421">
    <property type="entry name" value="HTH_LUXR"/>
    <property type="match status" value="1"/>
</dbReference>
<feature type="domain" description="HTH luxR-type" evidence="1">
    <location>
        <begin position="278"/>
        <end position="325"/>
    </location>
</feature>
<name>A0A930UZY9_9ACTN</name>
<accession>A0A930UZY9</accession>
<comment type="caution">
    <text evidence="2">The sequence shown here is derived from an EMBL/GenBank/DDBJ whole genome shotgun (WGS) entry which is preliminary data.</text>
</comment>
<dbReference type="Gene3D" id="1.10.10.10">
    <property type="entry name" value="Winged helix-like DNA-binding domain superfamily/Winged helix DNA-binding domain"/>
    <property type="match status" value="1"/>
</dbReference>
<dbReference type="AlphaFoldDB" id="A0A930UZY9"/>
<dbReference type="GO" id="GO:0003677">
    <property type="term" value="F:DNA binding"/>
    <property type="evidence" value="ECO:0007669"/>
    <property type="project" value="InterPro"/>
</dbReference>
<evidence type="ECO:0000259" key="1">
    <source>
        <dbReference type="SMART" id="SM00421"/>
    </source>
</evidence>
<gene>
    <name evidence="2" type="ORF">ISG29_06525</name>
</gene>